<accession>A0AAW0QDB6</accession>
<sequence>MAAPSPPFAGDSSNHDDEHQDRHIDDKQDDDDEAEAERKCRRRSSSSSNPLVGYCLYQISSDFERLVHENESQEAAGWIQDVLRLMVGDRRLLDQHHELAELPTNFGFTV</sequence>
<dbReference type="AlphaFoldDB" id="A0AAW0QDB6"/>
<evidence type="ECO:0000313" key="3">
    <source>
        <dbReference type="Proteomes" id="UP001392437"/>
    </source>
</evidence>
<feature type="compositionally biased region" description="Basic and acidic residues" evidence="1">
    <location>
        <begin position="13"/>
        <end position="26"/>
    </location>
</feature>
<comment type="caution">
    <text evidence="2">The sequence shown here is derived from an EMBL/GenBank/DDBJ whole genome shotgun (WGS) entry which is preliminary data.</text>
</comment>
<evidence type="ECO:0000313" key="2">
    <source>
        <dbReference type="EMBL" id="KAK8092838.1"/>
    </source>
</evidence>
<proteinExistence type="predicted"/>
<keyword evidence="3" id="KW-1185">Reference proteome</keyword>
<name>A0AAW0QDB6_9PEZI</name>
<reference evidence="2 3" key="1">
    <citation type="submission" date="2023-01" db="EMBL/GenBank/DDBJ databases">
        <title>Analysis of 21 Apiospora genomes using comparative genomics revels a genus with tremendous synthesis potential of carbohydrate active enzymes and secondary metabolites.</title>
        <authorList>
            <person name="Sorensen T."/>
        </authorList>
    </citation>
    <scope>NUCLEOTIDE SEQUENCE [LARGE SCALE GENOMIC DNA]</scope>
    <source>
        <strain evidence="2 3">CBS 117206</strain>
    </source>
</reference>
<dbReference type="Proteomes" id="UP001392437">
    <property type="component" value="Unassembled WGS sequence"/>
</dbReference>
<gene>
    <name evidence="2" type="ORF">PG999_014425</name>
</gene>
<protein>
    <submittedName>
        <fullName evidence="2">Uncharacterized protein</fullName>
    </submittedName>
</protein>
<feature type="region of interest" description="Disordered" evidence="1">
    <location>
        <begin position="1"/>
        <end position="50"/>
    </location>
</feature>
<dbReference type="EMBL" id="JAQQWP010000012">
    <property type="protein sequence ID" value="KAK8092838.1"/>
    <property type="molecule type" value="Genomic_DNA"/>
</dbReference>
<evidence type="ECO:0000256" key="1">
    <source>
        <dbReference type="SAM" id="MobiDB-lite"/>
    </source>
</evidence>
<organism evidence="2 3">
    <name type="scientific">Apiospora kogelbergensis</name>
    <dbReference type="NCBI Taxonomy" id="1337665"/>
    <lineage>
        <taxon>Eukaryota</taxon>
        <taxon>Fungi</taxon>
        <taxon>Dikarya</taxon>
        <taxon>Ascomycota</taxon>
        <taxon>Pezizomycotina</taxon>
        <taxon>Sordariomycetes</taxon>
        <taxon>Xylariomycetidae</taxon>
        <taxon>Amphisphaeriales</taxon>
        <taxon>Apiosporaceae</taxon>
        <taxon>Apiospora</taxon>
    </lineage>
</organism>